<evidence type="ECO:0000259" key="6">
    <source>
        <dbReference type="SMART" id="SM00993"/>
    </source>
</evidence>
<dbReference type="EMBL" id="JAACJM010000083">
    <property type="protein sequence ID" value="KAF5349030.1"/>
    <property type="molecule type" value="Genomic_DNA"/>
</dbReference>
<evidence type="ECO:0000256" key="2">
    <source>
        <dbReference type="ARBA" id="ARBA00023015"/>
    </source>
</evidence>
<dbReference type="SMART" id="SM00993">
    <property type="entry name" value="YL1_C"/>
    <property type="match status" value="1"/>
</dbReference>
<dbReference type="Pfam" id="PF08265">
    <property type="entry name" value="YL1_C"/>
    <property type="match status" value="1"/>
</dbReference>
<comment type="caution">
    <text evidence="7">The sequence shown here is derived from an EMBL/GenBank/DDBJ whole genome shotgun (WGS) entry which is preliminary data.</text>
</comment>
<dbReference type="PANTHER" id="PTHR31200">
    <property type="entry name" value="INO80 COMPLEX SUBUNIT C"/>
    <property type="match status" value="1"/>
</dbReference>
<accession>A0A8H5FTE8</accession>
<dbReference type="InterPro" id="IPR029525">
    <property type="entry name" value="INO80C/Ies6"/>
</dbReference>
<sequence length="205" mass="22583">MPPKNLKRKAAGDASGTATPSQPTLAEQLSYLHLPRPFKNPNYTKNINRRAKTLKNVLGQERERERIDRERKREREREKQMKLEAGTSKEGSESGAAGTSASVDGKKDSDAMDVDVDSTAPGAIGSNANEDDVEEDIPTYISIEAPPSLLPQKHYCDITGLEAPYTDPHTGLRYHDRHVYALIKSMSTSTAKEYLSARGVTSVVK</sequence>
<dbReference type="AlphaFoldDB" id="A0A8H5FTE8"/>
<feature type="domain" description="Vps72/YL1 C-terminal" evidence="6">
    <location>
        <begin position="154"/>
        <end position="183"/>
    </location>
</feature>
<name>A0A8H5FTE8_9AGAR</name>
<feature type="compositionally biased region" description="Basic and acidic residues" evidence="5">
    <location>
        <begin position="60"/>
        <end position="82"/>
    </location>
</feature>
<dbReference type="OrthoDB" id="49520at2759"/>
<keyword evidence="3" id="KW-0804">Transcription</keyword>
<reference evidence="7 8" key="1">
    <citation type="journal article" date="2020" name="ISME J.">
        <title>Uncovering the hidden diversity of litter-decomposition mechanisms in mushroom-forming fungi.</title>
        <authorList>
            <person name="Floudas D."/>
            <person name="Bentzer J."/>
            <person name="Ahren D."/>
            <person name="Johansson T."/>
            <person name="Persson P."/>
            <person name="Tunlid A."/>
        </authorList>
    </citation>
    <scope>NUCLEOTIDE SEQUENCE [LARGE SCALE GENOMIC DNA]</scope>
    <source>
        <strain evidence="7 8">CBS 291.85</strain>
    </source>
</reference>
<feature type="compositionally biased region" description="Polar residues" evidence="5">
    <location>
        <begin position="16"/>
        <end position="27"/>
    </location>
</feature>
<dbReference type="GO" id="GO:0031011">
    <property type="term" value="C:Ino80 complex"/>
    <property type="evidence" value="ECO:0007669"/>
    <property type="project" value="InterPro"/>
</dbReference>
<keyword evidence="4" id="KW-0539">Nucleus</keyword>
<gene>
    <name evidence="7" type="ORF">D9758_012728</name>
</gene>
<evidence type="ECO:0000313" key="8">
    <source>
        <dbReference type="Proteomes" id="UP000559256"/>
    </source>
</evidence>
<feature type="region of interest" description="Disordered" evidence="5">
    <location>
        <begin position="1"/>
        <end position="133"/>
    </location>
</feature>
<keyword evidence="8" id="KW-1185">Reference proteome</keyword>
<organism evidence="7 8">
    <name type="scientific">Tetrapyrgos nigripes</name>
    <dbReference type="NCBI Taxonomy" id="182062"/>
    <lineage>
        <taxon>Eukaryota</taxon>
        <taxon>Fungi</taxon>
        <taxon>Dikarya</taxon>
        <taxon>Basidiomycota</taxon>
        <taxon>Agaricomycotina</taxon>
        <taxon>Agaricomycetes</taxon>
        <taxon>Agaricomycetidae</taxon>
        <taxon>Agaricales</taxon>
        <taxon>Marasmiineae</taxon>
        <taxon>Marasmiaceae</taxon>
        <taxon>Tetrapyrgos</taxon>
    </lineage>
</organism>
<dbReference type="GO" id="GO:0006338">
    <property type="term" value="P:chromatin remodeling"/>
    <property type="evidence" value="ECO:0007669"/>
    <property type="project" value="InterPro"/>
</dbReference>
<proteinExistence type="predicted"/>
<feature type="compositionally biased region" description="Low complexity" evidence="5">
    <location>
        <begin position="84"/>
        <end position="102"/>
    </location>
</feature>
<evidence type="ECO:0000256" key="3">
    <source>
        <dbReference type="ARBA" id="ARBA00023163"/>
    </source>
</evidence>
<dbReference type="Proteomes" id="UP000559256">
    <property type="component" value="Unassembled WGS sequence"/>
</dbReference>
<evidence type="ECO:0000256" key="1">
    <source>
        <dbReference type="ARBA" id="ARBA00004123"/>
    </source>
</evidence>
<comment type="subcellular location">
    <subcellularLocation>
        <location evidence="1">Nucleus</location>
    </subcellularLocation>
</comment>
<evidence type="ECO:0000256" key="5">
    <source>
        <dbReference type="SAM" id="MobiDB-lite"/>
    </source>
</evidence>
<keyword evidence="2" id="KW-0805">Transcription regulation</keyword>
<dbReference type="InterPro" id="IPR013272">
    <property type="entry name" value="Vps72/YL1_C"/>
</dbReference>
<evidence type="ECO:0000313" key="7">
    <source>
        <dbReference type="EMBL" id="KAF5349030.1"/>
    </source>
</evidence>
<dbReference type="PANTHER" id="PTHR31200:SF1">
    <property type="entry name" value="INO80 COMPLEX SUBUNIT C"/>
    <property type="match status" value="1"/>
</dbReference>
<protein>
    <recommendedName>
        <fullName evidence="6">Vps72/YL1 C-terminal domain-containing protein</fullName>
    </recommendedName>
</protein>
<evidence type="ECO:0000256" key="4">
    <source>
        <dbReference type="ARBA" id="ARBA00023242"/>
    </source>
</evidence>